<reference evidence="2 3" key="1">
    <citation type="submission" date="2018-06" db="EMBL/GenBank/DDBJ databases">
        <title>The Genome of Cuscuta australis (Dodder) Provides Insight into the Evolution of Plant Parasitism.</title>
        <authorList>
            <person name="Liu H."/>
        </authorList>
    </citation>
    <scope>NUCLEOTIDE SEQUENCE [LARGE SCALE GENOMIC DNA]</scope>
    <source>
        <strain evidence="3">cv. Yunnan</strain>
        <tissue evidence="2">Vines</tissue>
    </source>
</reference>
<comment type="caution">
    <text evidence="2">The sequence shown here is derived from an EMBL/GenBank/DDBJ whole genome shotgun (WGS) entry which is preliminary data.</text>
</comment>
<name>A0A328DUY6_9ASTE</name>
<evidence type="ECO:0008006" key="4">
    <source>
        <dbReference type="Google" id="ProtNLM"/>
    </source>
</evidence>
<evidence type="ECO:0000313" key="3">
    <source>
        <dbReference type="Proteomes" id="UP000249390"/>
    </source>
</evidence>
<gene>
    <name evidence="2" type="ORF">DM860_017820</name>
</gene>
<protein>
    <recommendedName>
        <fullName evidence="4">NYN domain-containing protein</fullName>
    </recommendedName>
</protein>
<keyword evidence="1" id="KW-0732">Signal</keyword>
<dbReference type="AlphaFoldDB" id="A0A328DUY6"/>
<feature type="signal peptide" evidence="1">
    <location>
        <begin position="1"/>
        <end position="20"/>
    </location>
</feature>
<organism evidence="2 3">
    <name type="scientific">Cuscuta australis</name>
    <dbReference type="NCBI Taxonomy" id="267555"/>
    <lineage>
        <taxon>Eukaryota</taxon>
        <taxon>Viridiplantae</taxon>
        <taxon>Streptophyta</taxon>
        <taxon>Embryophyta</taxon>
        <taxon>Tracheophyta</taxon>
        <taxon>Spermatophyta</taxon>
        <taxon>Magnoliopsida</taxon>
        <taxon>eudicotyledons</taxon>
        <taxon>Gunneridae</taxon>
        <taxon>Pentapetalae</taxon>
        <taxon>asterids</taxon>
        <taxon>lamiids</taxon>
        <taxon>Solanales</taxon>
        <taxon>Convolvulaceae</taxon>
        <taxon>Cuscuteae</taxon>
        <taxon>Cuscuta</taxon>
        <taxon>Cuscuta subgen. Grammica</taxon>
        <taxon>Cuscuta sect. Cleistogrammica</taxon>
    </lineage>
</organism>
<proteinExistence type="predicted"/>
<evidence type="ECO:0000256" key="1">
    <source>
        <dbReference type="SAM" id="SignalP"/>
    </source>
</evidence>
<sequence>MERILQWWITIHLCLNSTLDLRTYYVSGSHDCSHWIKGSCSTNEGVLTVAASPGPAIVLEFIAGFLLDWRSLLLSSEIPQRHCCVVLVGDSSFLPAVASLGRRKGHVVATVADQKEKEQRVRRR</sequence>
<dbReference type="EMBL" id="NQVE01000090">
    <property type="protein sequence ID" value="RAL49176.1"/>
    <property type="molecule type" value="Genomic_DNA"/>
</dbReference>
<dbReference type="Proteomes" id="UP000249390">
    <property type="component" value="Unassembled WGS sequence"/>
</dbReference>
<keyword evidence="3" id="KW-1185">Reference proteome</keyword>
<feature type="chain" id="PRO_5016404399" description="NYN domain-containing protein" evidence="1">
    <location>
        <begin position="21"/>
        <end position="124"/>
    </location>
</feature>
<evidence type="ECO:0000313" key="2">
    <source>
        <dbReference type="EMBL" id="RAL49176.1"/>
    </source>
</evidence>
<accession>A0A328DUY6</accession>